<feature type="signal peptide" evidence="1">
    <location>
        <begin position="1"/>
        <end position="23"/>
    </location>
</feature>
<evidence type="ECO:0000313" key="3">
    <source>
        <dbReference type="Proteomes" id="UP000580250"/>
    </source>
</evidence>
<dbReference type="EMBL" id="CAJEWN010000295">
    <property type="protein sequence ID" value="CAD2177311.1"/>
    <property type="molecule type" value="Genomic_DNA"/>
</dbReference>
<organism evidence="2 3">
    <name type="scientific">Meloidogyne enterolobii</name>
    <name type="common">Root-knot nematode worm</name>
    <name type="synonym">Meloidogyne mayaguensis</name>
    <dbReference type="NCBI Taxonomy" id="390850"/>
    <lineage>
        <taxon>Eukaryota</taxon>
        <taxon>Metazoa</taxon>
        <taxon>Ecdysozoa</taxon>
        <taxon>Nematoda</taxon>
        <taxon>Chromadorea</taxon>
        <taxon>Rhabditida</taxon>
        <taxon>Tylenchina</taxon>
        <taxon>Tylenchomorpha</taxon>
        <taxon>Tylenchoidea</taxon>
        <taxon>Meloidogynidae</taxon>
        <taxon>Meloidogyninae</taxon>
        <taxon>Meloidogyne</taxon>
    </lineage>
</organism>
<dbReference type="InterPro" id="IPR035914">
    <property type="entry name" value="Sperma_CUB_dom_sf"/>
</dbReference>
<dbReference type="Proteomes" id="UP000580250">
    <property type="component" value="Unassembled WGS sequence"/>
</dbReference>
<gene>
    <name evidence="2" type="ORF">MENT_LOCUS29183</name>
</gene>
<sequence length="302" mass="35065">MFVCKQKFILLLLCIIFVESTEANNKCYEEEIVDIDLKEGVFKGSPFHYCSPTNCNWNIPPKENSFIYVKLKAIKTDERYDSLDVYQTRWNGSELIKVKQASLSYDSVPLEHYRFSSSVNGGFFFNLSTNCDGFARSYTKSNHRFEISFFRRTEDNNIYHPCPQPFYFATNSTQYLPAFRLGFLQTCIFSINSTQEIRLKINRVNKTSNFGIKVYETGSFSDFYEEAHEGLLAKIEQYSTYDAFPLIITSRTKSVSILISSFDLNNSIIPYEIEFIAVKHECKCGDIHLKANTDKWNVFIFS</sequence>
<evidence type="ECO:0000313" key="2">
    <source>
        <dbReference type="EMBL" id="CAD2177311.1"/>
    </source>
</evidence>
<dbReference type="SUPFAM" id="SSF49854">
    <property type="entry name" value="Spermadhesin, CUB domain"/>
    <property type="match status" value="1"/>
</dbReference>
<dbReference type="AlphaFoldDB" id="A0A6V7VT05"/>
<accession>A0A6V7VT05</accession>
<dbReference type="OrthoDB" id="5795793at2759"/>
<protein>
    <submittedName>
        <fullName evidence="2">Uncharacterized protein</fullName>
    </submittedName>
</protein>
<evidence type="ECO:0000256" key="1">
    <source>
        <dbReference type="SAM" id="SignalP"/>
    </source>
</evidence>
<reference evidence="2 3" key="1">
    <citation type="submission" date="2020-08" db="EMBL/GenBank/DDBJ databases">
        <authorList>
            <person name="Koutsovoulos G."/>
            <person name="Danchin GJ E."/>
        </authorList>
    </citation>
    <scope>NUCLEOTIDE SEQUENCE [LARGE SCALE GENOMIC DNA]</scope>
</reference>
<keyword evidence="1" id="KW-0732">Signal</keyword>
<comment type="caution">
    <text evidence="2">The sequence shown here is derived from an EMBL/GenBank/DDBJ whole genome shotgun (WGS) entry which is preliminary data.</text>
</comment>
<feature type="chain" id="PRO_5027943534" evidence="1">
    <location>
        <begin position="24"/>
        <end position="302"/>
    </location>
</feature>
<name>A0A6V7VT05_MELEN</name>
<proteinExistence type="predicted"/>